<dbReference type="SUPFAM" id="SSF53850">
    <property type="entry name" value="Periplasmic binding protein-like II"/>
    <property type="match status" value="1"/>
</dbReference>
<organism evidence="4 5">
    <name type="scientific">Cellulomonas hominis</name>
    <dbReference type="NCBI Taxonomy" id="156981"/>
    <lineage>
        <taxon>Bacteria</taxon>
        <taxon>Bacillati</taxon>
        <taxon>Actinomycetota</taxon>
        <taxon>Actinomycetes</taxon>
        <taxon>Micrococcales</taxon>
        <taxon>Cellulomonadaceae</taxon>
        <taxon>Cellulomonas</taxon>
    </lineage>
</organism>
<evidence type="ECO:0000256" key="1">
    <source>
        <dbReference type="ARBA" id="ARBA00022729"/>
    </source>
</evidence>
<name>A0A7Z8K2H0_9CELL</name>
<evidence type="ECO:0000313" key="5">
    <source>
        <dbReference type="Proteomes" id="UP000308121"/>
    </source>
</evidence>
<dbReference type="SMART" id="SM00062">
    <property type="entry name" value="PBPb"/>
    <property type="match status" value="1"/>
</dbReference>
<dbReference type="EMBL" id="SZYE01000023">
    <property type="protein sequence ID" value="TKR26528.1"/>
    <property type="molecule type" value="Genomic_DNA"/>
</dbReference>
<protein>
    <submittedName>
        <fullName evidence="4">Transporter substrate-binding domain-containing protein</fullName>
    </submittedName>
</protein>
<feature type="domain" description="Solute-binding protein family 3/N-terminal" evidence="3">
    <location>
        <begin position="43"/>
        <end position="258"/>
    </location>
</feature>
<feature type="signal peptide" evidence="2">
    <location>
        <begin position="1"/>
        <end position="20"/>
    </location>
</feature>
<dbReference type="Proteomes" id="UP000308121">
    <property type="component" value="Unassembled WGS sequence"/>
</dbReference>
<proteinExistence type="predicted"/>
<dbReference type="OrthoDB" id="8454826at2"/>
<dbReference type="PROSITE" id="PS51257">
    <property type="entry name" value="PROKAR_LIPOPROTEIN"/>
    <property type="match status" value="1"/>
</dbReference>
<reference evidence="4 5" key="1">
    <citation type="submission" date="2019-05" db="EMBL/GenBank/DDBJ databases">
        <title>Genome sequence of Cellulomonas hominis strain CS1.</title>
        <authorList>
            <person name="Belmont J."/>
            <person name="Maclea K.S."/>
        </authorList>
    </citation>
    <scope>NUCLEOTIDE SEQUENCE [LARGE SCALE GENOMIC DNA]</scope>
    <source>
        <strain evidence="4 5">CS1</strain>
    </source>
</reference>
<evidence type="ECO:0000256" key="2">
    <source>
        <dbReference type="SAM" id="SignalP"/>
    </source>
</evidence>
<dbReference type="PANTHER" id="PTHR35936">
    <property type="entry name" value="MEMBRANE-BOUND LYTIC MUREIN TRANSGLYCOSYLASE F"/>
    <property type="match status" value="1"/>
</dbReference>
<accession>A0A7Z8K2H0</accession>
<dbReference type="AlphaFoldDB" id="A0A7Z8K2H0"/>
<feature type="chain" id="PRO_5038722202" evidence="2">
    <location>
        <begin position="21"/>
        <end position="274"/>
    </location>
</feature>
<dbReference type="RefSeq" id="WP_154728612.1">
    <property type="nucleotide sequence ID" value="NZ_SZYE01000023.1"/>
</dbReference>
<evidence type="ECO:0000313" key="4">
    <source>
        <dbReference type="EMBL" id="TKR26528.1"/>
    </source>
</evidence>
<gene>
    <name evidence="4" type="ORF">FA014_05035</name>
</gene>
<keyword evidence="1 2" id="KW-0732">Signal</keyword>
<dbReference type="InterPro" id="IPR001638">
    <property type="entry name" value="Solute-binding_3/MltF_N"/>
</dbReference>
<comment type="caution">
    <text evidence="4">The sequence shown here is derived from an EMBL/GenBank/DDBJ whole genome shotgun (WGS) entry which is preliminary data.</text>
</comment>
<sequence>MRTRTLAALPAAVAAALLLAACGGSGDDTAASDGGVQLVTDGTLTVCTNPPYEPFEYEEDGEVVGLDIAIVNEVATDLGVTLTTKVTPFEGIQSGADLNTNNCDVVASGITITPERQEKIDFSDPYFDADQGLLVPEGSDLDSVEALEGRTIGVQQATTGETWATDNGLQTVQFEDLGLQIQALKTGQVDAVVNDIAVLGPYVSEGFEVSANFSTGEQYGLGVKQGNTALLDQINATLERIRQDGTYDELYTQFIGTAPMTSDTASAEPSPSDG</sequence>
<evidence type="ECO:0000259" key="3">
    <source>
        <dbReference type="SMART" id="SM00062"/>
    </source>
</evidence>
<dbReference type="Pfam" id="PF00497">
    <property type="entry name" value="SBP_bac_3"/>
    <property type="match status" value="1"/>
</dbReference>
<dbReference type="PANTHER" id="PTHR35936:SF17">
    <property type="entry name" value="ARGININE-BINDING EXTRACELLULAR PROTEIN ARTP"/>
    <property type="match status" value="1"/>
</dbReference>
<dbReference type="Gene3D" id="3.40.190.10">
    <property type="entry name" value="Periplasmic binding protein-like II"/>
    <property type="match status" value="2"/>
</dbReference>